<reference evidence="7 8" key="1">
    <citation type="submission" date="2017-03" db="EMBL/GenBank/DDBJ databases">
        <title>Draft Genome sequence of Marispirochaeta sp. strain JC444.</title>
        <authorList>
            <person name="Shivani Y."/>
            <person name="Subhash Y."/>
            <person name="Sasikala C."/>
            <person name="Ramana C."/>
        </authorList>
    </citation>
    <scope>NUCLEOTIDE SEQUENCE [LARGE SCALE GENOMIC DNA]</scope>
    <source>
        <strain evidence="7 8">JC444</strain>
    </source>
</reference>
<dbReference type="SMART" id="SM00448">
    <property type="entry name" value="REC"/>
    <property type="match status" value="1"/>
</dbReference>
<dbReference type="STRING" id="1963862.B4O97_16740"/>
<comment type="catalytic activity">
    <reaction evidence="2">
        <text>2 GTP = 3',3'-c-di-GMP + 2 diphosphate</text>
        <dbReference type="Rhea" id="RHEA:24898"/>
        <dbReference type="ChEBI" id="CHEBI:33019"/>
        <dbReference type="ChEBI" id="CHEBI:37565"/>
        <dbReference type="ChEBI" id="CHEBI:58805"/>
        <dbReference type="EC" id="2.7.7.65"/>
    </reaction>
</comment>
<dbReference type="InterPro" id="IPR000160">
    <property type="entry name" value="GGDEF_dom"/>
</dbReference>
<dbReference type="InterPro" id="IPR043128">
    <property type="entry name" value="Rev_trsase/Diguanyl_cyclase"/>
</dbReference>
<name>A0A1Y1RTZ7_9SPIO</name>
<dbReference type="OrthoDB" id="9779586at2"/>
<dbReference type="InterPro" id="IPR011006">
    <property type="entry name" value="CheY-like_superfamily"/>
</dbReference>
<dbReference type="GO" id="GO:0052621">
    <property type="term" value="F:diguanylate cyclase activity"/>
    <property type="evidence" value="ECO:0007669"/>
    <property type="project" value="UniProtKB-EC"/>
</dbReference>
<dbReference type="Pfam" id="PF00072">
    <property type="entry name" value="Response_reg"/>
    <property type="match status" value="1"/>
</dbReference>
<evidence type="ECO:0000256" key="1">
    <source>
        <dbReference type="ARBA" id="ARBA00012528"/>
    </source>
</evidence>
<dbReference type="PROSITE" id="PS50110">
    <property type="entry name" value="RESPONSE_REGULATORY"/>
    <property type="match status" value="1"/>
</dbReference>
<organism evidence="7 8">
    <name type="scientific">Marispirochaeta aestuarii</name>
    <dbReference type="NCBI Taxonomy" id="1963862"/>
    <lineage>
        <taxon>Bacteria</taxon>
        <taxon>Pseudomonadati</taxon>
        <taxon>Spirochaetota</taxon>
        <taxon>Spirochaetia</taxon>
        <taxon>Spirochaetales</taxon>
        <taxon>Spirochaetaceae</taxon>
        <taxon>Marispirochaeta</taxon>
    </lineage>
</organism>
<dbReference type="FunFam" id="3.30.70.270:FF:000001">
    <property type="entry name" value="Diguanylate cyclase domain protein"/>
    <property type="match status" value="1"/>
</dbReference>
<feature type="coiled-coil region" evidence="4">
    <location>
        <begin position="151"/>
        <end position="181"/>
    </location>
</feature>
<evidence type="ECO:0000259" key="5">
    <source>
        <dbReference type="PROSITE" id="PS50110"/>
    </source>
</evidence>
<dbReference type="Gene3D" id="3.40.50.2300">
    <property type="match status" value="1"/>
</dbReference>
<evidence type="ECO:0000313" key="7">
    <source>
        <dbReference type="EMBL" id="ORC31793.1"/>
    </source>
</evidence>
<dbReference type="SUPFAM" id="SSF55073">
    <property type="entry name" value="Nucleotide cyclase"/>
    <property type="match status" value="1"/>
</dbReference>
<dbReference type="Pfam" id="PF00990">
    <property type="entry name" value="GGDEF"/>
    <property type="match status" value="1"/>
</dbReference>
<dbReference type="CDD" id="cd01949">
    <property type="entry name" value="GGDEF"/>
    <property type="match status" value="1"/>
</dbReference>
<evidence type="ECO:0000259" key="6">
    <source>
        <dbReference type="PROSITE" id="PS50887"/>
    </source>
</evidence>
<dbReference type="InterPro" id="IPR050469">
    <property type="entry name" value="Diguanylate_Cyclase"/>
</dbReference>
<dbReference type="GO" id="GO:0000160">
    <property type="term" value="P:phosphorelay signal transduction system"/>
    <property type="evidence" value="ECO:0007669"/>
    <property type="project" value="InterPro"/>
</dbReference>
<dbReference type="SMART" id="SM00267">
    <property type="entry name" value="GGDEF"/>
    <property type="match status" value="1"/>
</dbReference>
<dbReference type="PANTHER" id="PTHR45138">
    <property type="entry name" value="REGULATORY COMPONENTS OF SENSORY TRANSDUCTION SYSTEM"/>
    <property type="match status" value="1"/>
</dbReference>
<keyword evidence="4" id="KW-0175">Coiled coil</keyword>
<accession>A0A1Y1RTZ7</accession>
<feature type="domain" description="GGDEF" evidence="6">
    <location>
        <begin position="209"/>
        <end position="339"/>
    </location>
</feature>
<dbReference type="CDD" id="cd00156">
    <property type="entry name" value="REC"/>
    <property type="match status" value="1"/>
</dbReference>
<dbReference type="InterPro" id="IPR001789">
    <property type="entry name" value="Sig_transdc_resp-reg_receiver"/>
</dbReference>
<dbReference type="PANTHER" id="PTHR45138:SF9">
    <property type="entry name" value="DIGUANYLATE CYCLASE DGCM-RELATED"/>
    <property type="match status" value="1"/>
</dbReference>
<dbReference type="Gene3D" id="3.30.70.270">
    <property type="match status" value="1"/>
</dbReference>
<dbReference type="EMBL" id="MWQY01000024">
    <property type="protein sequence ID" value="ORC31793.1"/>
    <property type="molecule type" value="Genomic_DNA"/>
</dbReference>
<keyword evidence="3" id="KW-0597">Phosphoprotein</keyword>
<proteinExistence type="predicted"/>
<dbReference type="EC" id="2.7.7.65" evidence="1"/>
<protein>
    <recommendedName>
        <fullName evidence="1">diguanylate cyclase</fullName>
        <ecNumber evidence="1">2.7.7.65</ecNumber>
    </recommendedName>
</protein>
<comment type="caution">
    <text evidence="7">The sequence shown here is derived from an EMBL/GenBank/DDBJ whole genome shotgun (WGS) entry which is preliminary data.</text>
</comment>
<dbReference type="InterPro" id="IPR029787">
    <property type="entry name" value="Nucleotide_cyclase"/>
</dbReference>
<feature type="modified residue" description="4-aspartylphosphate" evidence="3">
    <location>
        <position position="52"/>
    </location>
</feature>
<feature type="domain" description="Response regulatory" evidence="5">
    <location>
        <begin position="3"/>
        <end position="117"/>
    </location>
</feature>
<dbReference type="RefSeq" id="WP_083052625.1">
    <property type="nucleotide sequence ID" value="NZ_MWQY01000024.1"/>
</dbReference>
<dbReference type="Proteomes" id="UP000192343">
    <property type="component" value="Unassembled WGS sequence"/>
</dbReference>
<gene>
    <name evidence="7" type="ORF">B4O97_16740</name>
</gene>
<evidence type="ECO:0000256" key="3">
    <source>
        <dbReference type="PROSITE-ProRule" id="PRU00169"/>
    </source>
</evidence>
<evidence type="ECO:0000256" key="2">
    <source>
        <dbReference type="ARBA" id="ARBA00034247"/>
    </source>
</evidence>
<evidence type="ECO:0000313" key="8">
    <source>
        <dbReference type="Proteomes" id="UP000192343"/>
    </source>
</evidence>
<dbReference type="PROSITE" id="PS50887">
    <property type="entry name" value="GGDEF"/>
    <property type="match status" value="1"/>
</dbReference>
<keyword evidence="8" id="KW-1185">Reference proteome</keyword>
<sequence length="339" mass="39497">MTRILLIDSNPDDLKKMSRYLMEESYTVIPAGSSADALAYLQETDIHIILIDLDVKDPPWKELAIEFRKRYFQRPLQIILSAHEKRRLKDALEEGADDYIQKPVRKLEFQTRIKAAYIRLKSQMRLFEEREFFRQAVKQEEELASKILDRHLHLKQTLEVMETEKEELERSKAKLERIAKYDMLSGLLNRMSLFSIIDIEIDRALRTEDPLSGIMMDIDHFKPINDNYGHPVGDVVIKEIGRLLQETLRKYDHAGRYGGEEFFMVLPNTYKDQAFTIAERFRLSLMDCAIDTGDLELSVTASLGVAQYHSGESREAWIARADAAMYRAKQKGRNLTMME</sequence>
<dbReference type="AlphaFoldDB" id="A0A1Y1RTZ7"/>
<dbReference type="NCBIfam" id="TIGR00254">
    <property type="entry name" value="GGDEF"/>
    <property type="match status" value="1"/>
</dbReference>
<dbReference type="SUPFAM" id="SSF52172">
    <property type="entry name" value="CheY-like"/>
    <property type="match status" value="1"/>
</dbReference>
<evidence type="ECO:0000256" key="4">
    <source>
        <dbReference type="SAM" id="Coils"/>
    </source>
</evidence>